<protein>
    <submittedName>
        <fullName evidence="2">Uncharacterized protein</fullName>
    </submittedName>
</protein>
<proteinExistence type="predicted"/>
<gene>
    <name evidence="2" type="ORF">JX265_008273</name>
</gene>
<dbReference type="Proteomes" id="UP000829685">
    <property type="component" value="Unassembled WGS sequence"/>
</dbReference>
<feature type="region of interest" description="Disordered" evidence="1">
    <location>
        <begin position="74"/>
        <end position="143"/>
    </location>
</feature>
<sequence length="143" mass="15841">MCCRKKRNAAYYTAPAATYSPTALPGPYGTVCGQSPPSHRRGCRRGCRRRRGGPITMLFRAIKEHLEARQSQVIASGPAANVDPRSPFQYVRNDHGSDFDENKEKFVEEDARRGSLNGAEEDGLPISEPPPSYDMVQQSEKGQ</sequence>
<comment type="caution">
    <text evidence="2">The sequence shown here is derived from an EMBL/GenBank/DDBJ whole genome shotgun (WGS) entry which is preliminary data.</text>
</comment>
<organism evidence="2 3">
    <name type="scientific">Neoarthrinium moseri</name>
    <dbReference type="NCBI Taxonomy" id="1658444"/>
    <lineage>
        <taxon>Eukaryota</taxon>
        <taxon>Fungi</taxon>
        <taxon>Dikarya</taxon>
        <taxon>Ascomycota</taxon>
        <taxon>Pezizomycotina</taxon>
        <taxon>Sordariomycetes</taxon>
        <taxon>Xylariomycetidae</taxon>
        <taxon>Amphisphaeriales</taxon>
        <taxon>Apiosporaceae</taxon>
        <taxon>Neoarthrinium</taxon>
    </lineage>
</organism>
<accession>A0A9P9WIS1</accession>
<dbReference type="AlphaFoldDB" id="A0A9P9WIS1"/>
<keyword evidence="3" id="KW-1185">Reference proteome</keyword>
<evidence type="ECO:0000313" key="3">
    <source>
        <dbReference type="Proteomes" id="UP000829685"/>
    </source>
</evidence>
<evidence type="ECO:0000256" key="1">
    <source>
        <dbReference type="SAM" id="MobiDB-lite"/>
    </source>
</evidence>
<dbReference type="EMBL" id="JAFIMR010000022">
    <property type="protein sequence ID" value="KAI1865226.1"/>
    <property type="molecule type" value="Genomic_DNA"/>
</dbReference>
<reference evidence="2" key="1">
    <citation type="submission" date="2021-03" db="EMBL/GenBank/DDBJ databases">
        <title>Revisited historic fungal species revealed as producer of novel bioactive compounds through whole genome sequencing and comparative genomics.</title>
        <authorList>
            <person name="Vignolle G.A."/>
            <person name="Hochenegger N."/>
            <person name="Mach R.L."/>
            <person name="Mach-Aigner A.R."/>
            <person name="Javad Rahimi M."/>
            <person name="Salim K.A."/>
            <person name="Chan C.M."/>
            <person name="Lim L.B.L."/>
            <person name="Cai F."/>
            <person name="Druzhinina I.S."/>
            <person name="U'Ren J.M."/>
            <person name="Derntl C."/>
        </authorList>
    </citation>
    <scope>NUCLEOTIDE SEQUENCE</scope>
    <source>
        <strain evidence="2">TUCIM 5799</strain>
    </source>
</reference>
<evidence type="ECO:0000313" key="2">
    <source>
        <dbReference type="EMBL" id="KAI1865226.1"/>
    </source>
</evidence>
<name>A0A9P9WIS1_9PEZI</name>
<feature type="compositionally biased region" description="Basic and acidic residues" evidence="1">
    <location>
        <begin position="92"/>
        <end position="113"/>
    </location>
</feature>